<gene>
    <name evidence="3" type="primary">LOC113866558</name>
</gene>
<dbReference type="PANTHER" id="PTHR47723:SF19">
    <property type="entry name" value="POLYNUCLEOTIDYL TRANSFERASE, RIBONUCLEASE H-LIKE SUPERFAMILY PROTEIN"/>
    <property type="match status" value="1"/>
</dbReference>
<dbReference type="AlphaFoldDB" id="A0A8B8LLP6"/>
<dbReference type="KEGG" id="aprc:113866558"/>
<dbReference type="Pfam" id="PF13966">
    <property type="entry name" value="zf-RVT"/>
    <property type="match status" value="1"/>
</dbReference>
<accession>A0A8B8LLP6</accession>
<feature type="domain" description="Reverse transcriptase zinc-binding" evidence="1">
    <location>
        <begin position="31"/>
        <end position="99"/>
    </location>
</feature>
<protein>
    <submittedName>
        <fullName evidence="3">Uncharacterized protein LOC113866558</fullName>
    </submittedName>
</protein>
<organism evidence="2 3">
    <name type="scientific">Abrus precatorius</name>
    <name type="common">Indian licorice</name>
    <name type="synonym">Glycine abrus</name>
    <dbReference type="NCBI Taxonomy" id="3816"/>
    <lineage>
        <taxon>Eukaryota</taxon>
        <taxon>Viridiplantae</taxon>
        <taxon>Streptophyta</taxon>
        <taxon>Embryophyta</taxon>
        <taxon>Tracheophyta</taxon>
        <taxon>Spermatophyta</taxon>
        <taxon>Magnoliopsida</taxon>
        <taxon>eudicotyledons</taxon>
        <taxon>Gunneridae</taxon>
        <taxon>Pentapetalae</taxon>
        <taxon>rosids</taxon>
        <taxon>fabids</taxon>
        <taxon>Fabales</taxon>
        <taxon>Fabaceae</taxon>
        <taxon>Papilionoideae</taxon>
        <taxon>50 kb inversion clade</taxon>
        <taxon>NPAAA clade</taxon>
        <taxon>indigoferoid/millettioid clade</taxon>
        <taxon>Abreae</taxon>
        <taxon>Abrus</taxon>
    </lineage>
</organism>
<proteinExistence type="predicted"/>
<evidence type="ECO:0000259" key="1">
    <source>
        <dbReference type="Pfam" id="PF13966"/>
    </source>
</evidence>
<reference evidence="2" key="1">
    <citation type="journal article" date="2019" name="Toxins">
        <title>Detection of Abrin-Like and Prepropulchellin-Like Toxin Genes and Transcripts Using Whole Genome Sequencing and Full-Length Transcript Sequencing of Abrus precatorius.</title>
        <authorList>
            <person name="Hovde B.T."/>
            <person name="Daligault H.E."/>
            <person name="Hanschen E.R."/>
            <person name="Kunde Y.A."/>
            <person name="Johnson M.B."/>
            <person name="Starkenburg S.R."/>
            <person name="Johnson S.L."/>
        </authorList>
    </citation>
    <scope>NUCLEOTIDE SEQUENCE [LARGE SCALE GENOMIC DNA]</scope>
</reference>
<dbReference type="PANTHER" id="PTHR47723">
    <property type="entry name" value="OS05G0353850 PROTEIN"/>
    <property type="match status" value="1"/>
</dbReference>
<evidence type="ECO:0000313" key="2">
    <source>
        <dbReference type="Proteomes" id="UP000694853"/>
    </source>
</evidence>
<keyword evidence="2" id="KW-1185">Reference proteome</keyword>
<dbReference type="GeneID" id="113866558"/>
<reference evidence="3" key="2">
    <citation type="submission" date="2025-08" db="UniProtKB">
        <authorList>
            <consortium name="RefSeq"/>
        </authorList>
    </citation>
    <scope>IDENTIFICATION</scope>
    <source>
        <tissue evidence="3">Young leaves</tissue>
    </source>
</reference>
<dbReference type="InterPro" id="IPR053151">
    <property type="entry name" value="RNase_H-like"/>
</dbReference>
<dbReference type="OrthoDB" id="1437011at2759"/>
<dbReference type="RefSeq" id="XP_027357185.1">
    <property type="nucleotide sequence ID" value="XM_027501384.1"/>
</dbReference>
<dbReference type="InterPro" id="IPR026960">
    <property type="entry name" value="RVT-Znf"/>
</dbReference>
<evidence type="ECO:0000313" key="3">
    <source>
        <dbReference type="RefSeq" id="XP_027357185.1"/>
    </source>
</evidence>
<dbReference type="Proteomes" id="UP000694853">
    <property type="component" value="Unplaced"/>
</dbReference>
<sequence length="189" mass="21669">MVRIGEKSLLFYLKQVRNSITLIHSPVRSKGPYVAFWDLANNKGSLKVAYLLWKIAHERLFTNEEIFNRGMTNSFDCPRCGEDPETIMHVLRDSFFARQLQFDYSSHSRLVFDPGLARWSLPPTDQFKLNVYGAVSRTNEVTACGGLIRDSHGRFIMGFCNSLDPCFPLTTKLWGIFLGIQMVVQIRTL</sequence>
<name>A0A8B8LLP6_ABRPR</name>